<dbReference type="GO" id="GO:0004722">
    <property type="term" value="F:protein serine/threonine phosphatase activity"/>
    <property type="evidence" value="ECO:0007669"/>
    <property type="project" value="InterPro"/>
</dbReference>
<protein>
    <submittedName>
        <fullName evidence="3">PPM-type phosphatase domain-containing protein</fullName>
    </submittedName>
</protein>
<dbReference type="PANTHER" id="PTHR47992">
    <property type="entry name" value="PROTEIN PHOSPHATASE"/>
    <property type="match status" value="1"/>
</dbReference>
<evidence type="ECO:0000313" key="2">
    <source>
        <dbReference type="Proteomes" id="UP000095283"/>
    </source>
</evidence>
<accession>A0A1I7X346</accession>
<feature type="domain" description="PPM-type phosphatase" evidence="1">
    <location>
        <begin position="1"/>
        <end position="146"/>
    </location>
</feature>
<dbReference type="WBParaSite" id="Hba_12022">
    <property type="protein sequence ID" value="Hba_12022"/>
    <property type="gene ID" value="Hba_12022"/>
</dbReference>
<dbReference type="PROSITE" id="PS51746">
    <property type="entry name" value="PPM_2"/>
    <property type="match status" value="1"/>
</dbReference>
<proteinExistence type="predicted"/>
<dbReference type="InterPro" id="IPR001932">
    <property type="entry name" value="PPM-type_phosphatase-like_dom"/>
</dbReference>
<dbReference type="AlphaFoldDB" id="A0A1I7X346"/>
<evidence type="ECO:0000313" key="3">
    <source>
        <dbReference type="WBParaSite" id="Hba_12022"/>
    </source>
</evidence>
<dbReference type="Gene3D" id="3.60.40.10">
    <property type="entry name" value="PPM-type phosphatase domain"/>
    <property type="match status" value="1"/>
</dbReference>
<evidence type="ECO:0000259" key="1">
    <source>
        <dbReference type="PROSITE" id="PS51746"/>
    </source>
</evidence>
<reference evidence="3" key="1">
    <citation type="submission" date="2016-11" db="UniProtKB">
        <authorList>
            <consortium name="WormBaseParasite"/>
        </authorList>
    </citation>
    <scope>IDENTIFICATION</scope>
</reference>
<sequence>MKSGVTRVVWTRPLKGRAGPVRRNSPTESIPFLAVARSLGDVWSYCETTQEFVVSPDPDLAVRELTAEDACLVLASDGLTNVMAPLQVTMMVDEEEGLSKRAAETPEDDGLNREKHTNHSRVLVANSLRNWRNLRADNISAITPYHLVMKICIRNRSLSTFWFYNVYFTQVLNEPSPTKGAQDSNGHPISCSVDDYEGTDEEEPIKMDFSLTKMTKIKSPDVSLKTNKTTNSDSKAKMERRITRSIARAPNKMMTPSGTLDIKIRVEGAASPSYGMITRFLFLPLWLYFKLKFRFAITNHYYVQLFKVANNSSHMGSKWSLSKLDTIGTEVKMDGTINGEPPSKMRRIYGFMRRLVGFGLGGQQ</sequence>
<dbReference type="SUPFAM" id="SSF81606">
    <property type="entry name" value="PP2C-like"/>
    <property type="match status" value="1"/>
</dbReference>
<name>A0A1I7X346_HETBA</name>
<dbReference type="InterPro" id="IPR036457">
    <property type="entry name" value="PPM-type-like_dom_sf"/>
</dbReference>
<dbReference type="Pfam" id="PF00481">
    <property type="entry name" value="PP2C"/>
    <property type="match status" value="1"/>
</dbReference>
<keyword evidence="2" id="KW-1185">Reference proteome</keyword>
<dbReference type="InterPro" id="IPR015655">
    <property type="entry name" value="PP2C"/>
</dbReference>
<dbReference type="Proteomes" id="UP000095283">
    <property type="component" value="Unplaced"/>
</dbReference>
<organism evidence="2 3">
    <name type="scientific">Heterorhabditis bacteriophora</name>
    <name type="common">Entomopathogenic nematode worm</name>
    <dbReference type="NCBI Taxonomy" id="37862"/>
    <lineage>
        <taxon>Eukaryota</taxon>
        <taxon>Metazoa</taxon>
        <taxon>Ecdysozoa</taxon>
        <taxon>Nematoda</taxon>
        <taxon>Chromadorea</taxon>
        <taxon>Rhabditida</taxon>
        <taxon>Rhabditina</taxon>
        <taxon>Rhabditomorpha</taxon>
        <taxon>Strongyloidea</taxon>
        <taxon>Heterorhabditidae</taxon>
        <taxon>Heterorhabditis</taxon>
    </lineage>
</organism>